<keyword evidence="1" id="KW-1188">Viral release from host cell</keyword>
<evidence type="ECO:0000313" key="5">
    <source>
        <dbReference type="Proteomes" id="UP001597173"/>
    </source>
</evidence>
<protein>
    <submittedName>
        <fullName evidence="4">Phage tail tape measure protein</fullName>
    </submittedName>
</protein>
<feature type="region of interest" description="Disordered" evidence="2">
    <location>
        <begin position="602"/>
        <end position="623"/>
    </location>
</feature>
<keyword evidence="5" id="KW-1185">Reference proteome</keyword>
<dbReference type="EMBL" id="JBHTNF010000005">
    <property type="protein sequence ID" value="MFD1328296.1"/>
    <property type="molecule type" value="Genomic_DNA"/>
</dbReference>
<dbReference type="PANTHER" id="PTHR37813:SF1">
    <property type="entry name" value="FELS-2 PROPHAGE PROTEIN"/>
    <property type="match status" value="1"/>
</dbReference>
<organism evidence="4 5">
    <name type="scientific">Mycoplana ramosa</name>
    <name type="common">Mycoplana bullata</name>
    <dbReference type="NCBI Taxonomy" id="40837"/>
    <lineage>
        <taxon>Bacteria</taxon>
        <taxon>Pseudomonadati</taxon>
        <taxon>Pseudomonadota</taxon>
        <taxon>Alphaproteobacteria</taxon>
        <taxon>Hyphomicrobiales</taxon>
        <taxon>Rhizobiaceae</taxon>
        <taxon>Mycoplana</taxon>
    </lineage>
</organism>
<proteinExistence type="predicted"/>
<dbReference type="InterPro" id="IPR010090">
    <property type="entry name" value="Phage_tape_meas"/>
</dbReference>
<evidence type="ECO:0000259" key="3">
    <source>
        <dbReference type="Pfam" id="PF10145"/>
    </source>
</evidence>
<evidence type="ECO:0000256" key="2">
    <source>
        <dbReference type="SAM" id="MobiDB-lite"/>
    </source>
</evidence>
<accession>A0ABW3YWK1</accession>
<evidence type="ECO:0000256" key="1">
    <source>
        <dbReference type="ARBA" id="ARBA00022612"/>
    </source>
</evidence>
<dbReference type="Pfam" id="PF10145">
    <property type="entry name" value="PhageMin_Tail"/>
    <property type="match status" value="1"/>
</dbReference>
<dbReference type="NCBIfam" id="TIGR01760">
    <property type="entry name" value="tape_meas_TP901"/>
    <property type="match status" value="1"/>
</dbReference>
<dbReference type="PANTHER" id="PTHR37813">
    <property type="entry name" value="FELS-2 PROPHAGE PROTEIN"/>
    <property type="match status" value="1"/>
</dbReference>
<gene>
    <name evidence="4" type="ORF">ACFQ33_10375</name>
</gene>
<feature type="region of interest" description="Disordered" evidence="2">
    <location>
        <begin position="444"/>
        <end position="470"/>
    </location>
</feature>
<name>A0ABW3YWK1_MYCRA</name>
<sequence>MREVEARLKISAVDRTGKVFQSLAGRLQQVNRQAASLNRQQSMVGRGAASMAAAIGRYAAPAVLAYGAKQAITDFASVERQMTRIGITADASADETEAAFTRMQDVSKDLALPVQSAIDAVDTLVSSGLSLREAMDFLPSVLATAQASGSATQDIANTAIKAASALKIETSQMQQAFDVMVTGGKAGQFELKDMATYIPELANSFASLGYEGEDGLKKLIAILQTLREDTGSASGAATQAQNVFDKMFTADTSKKFAEFGINLRREMEAARKNGEDAVAAFVRLSKEAIKGDLSKLPLLFTDQEFRLGMQSLMTSADSYKRFIDAVNSSEVEGTVLRDLQRVTGDTQASIDRLGNSWDKLKNSIGRGVAGMGGVTAMDAVSNTVDYHTAVNVGLEKRGLKGWWERTAWGVTSSQADKDQAAIEGGYSDPEFVRRHRAQQYIDGKNKTSTGRQGSRVVIPEFPGSSGMGTPVPFSRPNDDFPSMPQRLDGLPVGLRPAPAVASMGQVTGDLFRTPSKAEWQEALKIDATGLKQSGAEAAQKVAESGREAGQAIEDSAAFFKVAGVDVGAAIMAAAEKLHQAANRFNNAQITVANAAVTGKPKVNADTGRSMPEVSGATGGGGGY</sequence>
<dbReference type="RefSeq" id="WP_374838485.1">
    <property type="nucleotide sequence ID" value="NZ_JBHEEW010000007.1"/>
</dbReference>
<dbReference type="Proteomes" id="UP001597173">
    <property type="component" value="Unassembled WGS sequence"/>
</dbReference>
<comment type="caution">
    <text evidence="4">The sequence shown here is derived from an EMBL/GenBank/DDBJ whole genome shotgun (WGS) entry which is preliminary data.</text>
</comment>
<evidence type="ECO:0000313" key="4">
    <source>
        <dbReference type="EMBL" id="MFD1328296.1"/>
    </source>
</evidence>
<feature type="domain" description="Phage tail tape measure protein" evidence="3">
    <location>
        <begin position="103"/>
        <end position="286"/>
    </location>
</feature>
<reference evidence="5" key="1">
    <citation type="journal article" date="2019" name="Int. J. Syst. Evol. Microbiol.">
        <title>The Global Catalogue of Microorganisms (GCM) 10K type strain sequencing project: providing services to taxonomists for standard genome sequencing and annotation.</title>
        <authorList>
            <consortium name="The Broad Institute Genomics Platform"/>
            <consortium name="The Broad Institute Genome Sequencing Center for Infectious Disease"/>
            <person name="Wu L."/>
            <person name="Ma J."/>
        </authorList>
    </citation>
    <scope>NUCLEOTIDE SEQUENCE [LARGE SCALE GENOMIC DNA]</scope>
    <source>
        <strain evidence="5">CCUG 55609</strain>
    </source>
</reference>